<evidence type="ECO:0000313" key="2">
    <source>
        <dbReference type="Proteomes" id="UP000777265"/>
    </source>
</evidence>
<dbReference type="Proteomes" id="UP000777265">
    <property type="component" value="Unassembled WGS sequence"/>
</dbReference>
<name>A0A971M5J7_9BACT</name>
<reference evidence="1" key="1">
    <citation type="journal article" date="2020" name="Biotechnol. Biofuels">
        <title>New insights from the biogas microbiome by comprehensive genome-resolved metagenomics of nearly 1600 species originating from multiple anaerobic digesters.</title>
        <authorList>
            <person name="Campanaro S."/>
            <person name="Treu L."/>
            <person name="Rodriguez-R L.M."/>
            <person name="Kovalovszki A."/>
            <person name="Ziels R.M."/>
            <person name="Maus I."/>
            <person name="Zhu X."/>
            <person name="Kougias P.G."/>
            <person name="Basile A."/>
            <person name="Luo G."/>
            <person name="Schluter A."/>
            <person name="Konstantinidis K.T."/>
            <person name="Angelidaki I."/>
        </authorList>
    </citation>
    <scope>NUCLEOTIDE SEQUENCE</scope>
    <source>
        <strain evidence="1">AS06rmzACSIP_7</strain>
    </source>
</reference>
<protein>
    <submittedName>
        <fullName evidence="1">Uncharacterized protein</fullName>
    </submittedName>
</protein>
<organism evidence="1 2">
    <name type="scientific">Syntrophorhabdus aromaticivorans</name>
    <dbReference type="NCBI Taxonomy" id="328301"/>
    <lineage>
        <taxon>Bacteria</taxon>
        <taxon>Pseudomonadati</taxon>
        <taxon>Thermodesulfobacteriota</taxon>
        <taxon>Syntrophorhabdia</taxon>
        <taxon>Syntrophorhabdales</taxon>
        <taxon>Syntrophorhabdaceae</taxon>
        <taxon>Syntrophorhabdus</taxon>
    </lineage>
</organism>
<dbReference type="AlphaFoldDB" id="A0A971M5J7"/>
<sequence length="107" mass="12201">MEVYFTCARFGETSLFGKVTPRAGRYLDRRLSGMGMYRIDRSHLKMSRLHVSEVPLDGSKVFIPGVERLHYVTTISYALRHISLMGGGKAGNWGRKIQDRDYDCLSL</sequence>
<gene>
    <name evidence="1" type="ORF">GXY80_12075</name>
</gene>
<reference evidence="1" key="2">
    <citation type="submission" date="2020-01" db="EMBL/GenBank/DDBJ databases">
        <authorList>
            <person name="Campanaro S."/>
        </authorList>
    </citation>
    <scope>NUCLEOTIDE SEQUENCE</scope>
    <source>
        <strain evidence="1">AS06rmzACSIP_7</strain>
    </source>
</reference>
<evidence type="ECO:0000313" key="1">
    <source>
        <dbReference type="EMBL" id="NLW36194.1"/>
    </source>
</evidence>
<proteinExistence type="predicted"/>
<comment type="caution">
    <text evidence="1">The sequence shown here is derived from an EMBL/GenBank/DDBJ whole genome shotgun (WGS) entry which is preliminary data.</text>
</comment>
<dbReference type="EMBL" id="JAAYEE010000221">
    <property type="protein sequence ID" value="NLW36194.1"/>
    <property type="molecule type" value="Genomic_DNA"/>
</dbReference>
<accession>A0A971M5J7</accession>